<dbReference type="InterPro" id="IPR002505">
    <property type="entry name" value="PTA_PTB"/>
</dbReference>
<keyword evidence="6" id="KW-1185">Reference proteome</keyword>
<dbReference type="PIRSF" id="PIRSF000428">
    <property type="entry name" value="P_Ac_trans"/>
    <property type="match status" value="1"/>
</dbReference>
<protein>
    <submittedName>
        <fullName evidence="5">Phosphate butyryltransferase</fullName>
    </submittedName>
</protein>
<dbReference type="PANTHER" id="PTHR43356:SF2">
    <property type="entry name" value="PHOSPHATE ACETYLTRANSFERASE"/>
    <property type="match status" value="1"/>
</dbReference>
<evidence type="ECO:0000313" key="5">
    <source>
        <dbReference type="EMBL" id="MCG6659112.1"/>
    </source>
</evidence>
<accession>A0ABS9PBI4</accession>
<dbReference type="SUPFAM" id="SSF53659">
    <property type="entry name" value="Isocitrate/Isopropylmalate dehydrogenase-like"/>
    <property type="match status" value="1"/>
</dbReference>
<dbReference type="RefSeq" id="WP_238978259.1">
    <property type="nucleotide sequence ID" value="NZ_JABFUC010000013.1"/>
</dbReference>
<keyword evidence="3" id="KW-0012">Acyltransferase</keyword>
<dbReference type="Gene3D" id="3.40.718.10">
    <property type="entry name" value="Isopropylmalate Dehydrogenase"/>
    <property type="match status" value="1"/>
</dbReference>
<feature type="domain" description="Phosphate acetyl/butaryl transferase" evidence="4">
    <location>
        <begin position="80"/>
        <end position="292"/>
    </location>
</feature>
<evidence type="ECO:0000256" key="3">
    <source>
        <dbReference type="ARBA" id="ARBA00023315"/>
    </source>
</evidence>
<sequence>MTVKSFLQLTQQSRSDICLAVAGADDAEVLDAVVMALDRGLIASAILCGDRIQIRKTLPDRLRSSVELVPAGDAAVCAGLAVSAVRSGDAQILMKGHIDSASYLRAVVHRDVGIRQSGLLSNVTVAEMPSYPKLIAATDNGIVPVPTLQQKRQIILNTAELYRGLGVSEVRVAAVAASEKVSDAMPATTDAAALTLQSRQGKLPGFIVDGPFGYDVAVSHAAAKSKGLTESPVAGGADLLLFSNIEAANSVVKAWKFHGDAKTGSLVLGAQVPVLLNSRSDSAERRLNSLLLGVAAMPKSL</sequence>
<evidence type="ECO:0000256" key="1">
    <source>
        <dbReference type="ARBA" id="ARBA00005656"/>
    </source>
</evidence>
<dbReference type="Proteomes" id="UP000814385">
    <property type="component" value="Unassembled WGS sequence"/>
</dbReference>
<organism evidence="5 6">
    <name type="scientific">Billgrantia campisalis</name>
    <dbReference type="NCBI Taxonomy" id="74661"/>
    <lineage>
        <taxon>Bacteria</taxon>
        <taxon>Pseudomonadati</taxon>
        <taxon>Pseudomonadota</taxon>
        <taxon>Gammaproteobacteria</taxon>
        <taxon>Oceanospirillales</taxon>
        <taxon>Halomonadaceae</taxon>
        <taxon>Billgrantia</taxon>
    </lineage>
</organism>
<dbReference type="PANTHER" id="PTHR43356">
    <property type="entry name" value="PHOSPHATE ACETYLTRANSFERASE"/>
    <property type="match status" value="1"/>
</dbReference>
<name>A0ABS9PBI4_9GAMM</name>
<gene>
    <name evidence="5" type="ORF">HOP52_15240</name>
</gene>
<evidence type="ECO:0000259" key="4">
    <source>
        <dbReference type="Pfam" id="PF01515"/>
    </source>
</evidence>
<reference evidence="5 6" key="1">
    <citation type="submission" date="2020-05" db="EMBL/GenBank/DDBJ databases">
        <title>Comparative genomic analysis of denitrifying bacteria from Halomonas genus.</title>
        <authorList>
            <person name="Wang L."/>
            <person name="Shao Z."/>
        </authorList>
    </citation>
    <scope>NUCLEOTIDE SEQUENCE [LARGE SCALE GENOMIC DNA]</scope>
    <source>
        <strain evidence="5 6">A4</strain>
    </source>
</reference>
<proteinExistence type="inferred from homology"/>
<evidence type="ECO:0000313" key="6">
    <source>
        <dbReference type="Proteomes" id="UP000814385"/>
    </source>
</evidence>
<dbReference type="InterPro" id="IPR050500">
    <property type="entry name" value="Phos_Acetyltrans/Butyryltrans"/>
</dbReference>
<comment type="caution">
    <text evidence="5">The sequence shown here is derived from an EMBL/GenBank/DDBJ whole genome shotgun (WGS) entry which is preliminary data.</text>
</comment>
<dbReference type="EMBL" id="JABFUC010000013">
    <property type="protein sequence ID" value="MCG6659112.1"/>
    <property type="molecule type" value="Genomic_DNA"/>
</dbReference>
<evidence type="ECO:0000256" key="2">
    <source>
        <dbReference type="ARBA" id="ARBA00022679"/>
    </source>
</evidence>
<keyword evidence="2" id="KW-0808">Transferase</keyword>
<dbReference type="Pfam" id="PF01515">
    <property type="entry name" value="PTA_PTB"/>
    <property type="match status" value="1"/>
</dbReference>
<comment type="similarity">
    <text evidence="1">Belongs to the phosphate acetyltransferase and butyryltransferase family.</text>
</comment>
<dbReference type="InterPro" id="IPR012147">
    <property type="entry name" value="P_Ac_Bu_trans"/>
</dbReference>